<feature type="non-terminal residue" evidence="2">
    <location>
        <position position="52"/>
    </location>
</feature>
<dbReference type="Proteomes" id="UP000054359">
    <property type="component" value="Unassembled WGS sequence"/>
</dbReference>
<name>A0A087TR70_STEMI</name>
<organism evidence="2 3">
    <name type="scientific">Stegodyphus mimosarum</name>
    <name type="common">African social velvet spider</name>
    <dbReference type="NCBI Taxonomy" id="407821"/>
    <lineage>
        <taxon>Eukaryota</taxon>
        <taxon>Metazoa</taxon>
        <taxon>Ecdysozoa</taxon>
        <taxon>Arthropoda</taxon>
        <taxon>Chelicerata</taxon>
        <taxon>Arachnida</taxon>
        <taxon>Araneae</taxon>
        <taxon>Araneomorphae</taxon>
        <taxon>Entelegynae</taxon>
        <taxon>Eresoidea</taxon>
        <taxon>Eresidae</taxon>
        <taxon>Stegodyphus</taxon>
    </lineage>
</organism>
<evidence type="ECO:0000313" key="2">
    <source>
        <dbReference type="EMBL" id="KFM67609.1"/>
    </source>
</evidence>
<keyword evidence="3" id="KW-1185">Reference proteome</keyword>
<feature type="compositionally biased region" description="Polar residues" evidence="1">
    <location>
        <begin position="1"/>
        <end position="12"/>
    </location>
</feature>
<gene>
    <name evidence="2" type="ORF">X975_05953</name>
</gene>
<reference evidence="2 3" key="1">
    <citation type="submission" date="2013-11" db="EMBL/GenBank/DDBJ databases">
        <title>Genome sequencing of Stegodyphus mimosarum.</title>
        <authorList>
            <person name="Bechsgaard J."/>
        </authorList>
    </citation>
    <scope>NUCLEOTIDE SEQUENCE [LARGE SCALE GENOMIC DNA]</scope>
</reference>
<protein>
    <submittedName>
        <fullName evidence="2">Uncharacterized protein</fullName>
    </submittedName>
</protein>
<dbReference type="AlphaFoldDB" id="A0A087TR70"/>
<sequence length="52" mass="6182">QSQKKNALSTPRVSHLRKKRRTQEVETEQKNIQELISLHRETVTQLKEINQT</sequence>
<feature type="non-terminal residue" evidence="2">
    <location>
        <position position="1"/>
    </location>
</feature>
<dbReference type="EMBL" id="KK116379">
    <property type="protein sequence ID" value="KFM67609.1"/>
    <property type="molecule type" value="Genomic_DNA"/>
</dbReference>
<accession>A0A087TR70</accession>
<feature type="region of interest" description="Disordered" evidence="1">
    <location>
        <begin position="1"/>
        <end position="27"/>
    </location>
</feature>
<evidence type="ECO:0000313" key="3">
    <source>
        <dbReference type="Proteomes" id="UP000054359"/>
    </source>
</evidence>
<evidence type="ECO:0000256" key="1">
    <source>
        <dbReference type="SAM" id="MobiDB-lite"/>
    </source>
</evidence>
<proteinExistence type="predicted"/>